<comment type="subcellular location">
    <subcellularLocation>
        <location evidence="1">Endomembrane system</location>
        <topology evidence="1">Multi-pass membrane protein</topology>
    </subcellularLocation>
    <subcellularLocation>
        <location evidence="14">Membrane</location>
        <topology evidence="14">Multi-pass membrane protein</topology>
    </subcellularLocation>
</comment>
<dbReference type="InterPro" id="IPR001516">
    <property type="entry name" value="Proton_antipo_N"/>
</dbReference>
<dbReference type="InterPro" id="IPR003945">
    <property type="entry name" value="NU5C-like"/>
</dbReference>
<evidence type="ECO:0000256" key="15">
    <source>
        <dbReference type="SAM" id="Phobius"/>
    </source>
</evidence>
<evidence type="ECO:0000256" key="6">
    <source>
        <dbReference type="ARBA" id="ARBA00022692"/>
    </source>
</evidence>
<dbReference type="EMBL" id="BKCM01000010">
    <property type="protein sequence ID" value="GER01421.1"/>
    <property type="molecule type" value="Genomic_DNA"/>
</dbReference>
<keyword evidence="6 14" id="KW-0812">Transmembrane</keyword>
<name>A0A5A7MZC7_9PROT</name>
<comment type="catalytic activity">
    <reaction evidence="13">
        <text>a ubiquinone + NADH + 5 H(+)(in) = a ubiquinol + NAD(+) + 4 H(+)(out)</text>
        <dbReference type="Rhea" id="RHEA:29091"/>
        <dbReference type="Rhea" id="RHEA-COMP:9565"/>
        <dbReference type="Rhea" id="RHEA-COMP:9566"/>
        <dbReference type="ChEBI" id="CHEBI:15378"/>
        <dbReference type="ChEBI" id="CHEBI:16389"/>
        <dbReference type="ChEBI" id="CHEBI:17976"/>
        <dbReference type="ChEBI" id="CHEBI:57540"/>
        <dbReference type="ChEBI" id="CHEBI:57945"/>
        <dbReference type="EC" id="7.1.1.2"/>
    </reaction>
</comment>
<proteinExistence type="predicted"/>
<evidence type="ECO:0000256" key="10">
    <source>
        <dbReference type="ARBA" id="ARBA00023027"/>
    </source>
</evidence>
<comment type="caution">
    <text evidence="19">The sequence shown here is derived from an EMBL/GenBank/DDBJ whole genome shotgun (WGS) entry which is preliminary data.</text>
</comment>
<evidence type="ECO:0000256" key="4">
    <source>
        <dbReference type="ARBA" id="ARBA00022448"/>
    </source>
</evidence>
<protein>
    <recommendedName>
        <fullName evidence="3">NADH-ubiquinone oxidoreductase chain 5</fullName>
        <ecNumber evidence="2">7.1.1.2</ecNumber>
    </recommendedName>
</protein>
<dbReference type="GO" id="GO:0003954">
    <property type="term" value="F:NADH dehydrogenase activity"/>
    <property type="evidence" value="ECO:0007669"/>
    <property type="project" value="TreeGrafter"/>
</dbReference>
<keyword evidence="4" id="KW-0813">Transport</keyword>
<dbReference type="PRINTS" id="PR01435">
    <property type="entry name" value="NPOXDRDTASE5"/>
</dbReference>
<dbReference type="GO" id="GO:0012505">
    <property type="term" value="C:endomembrane system"/>
    <property type="evidence" value="ECO:0007669"/>
    <property type="project" value="UniProtKB-SubCell"/>
</dbReference>
<dbReference type="NCBIfam" id="NF005141">
    <property type="entry name" value="PRK06590.1"/>
    <property type="match status" value="1"/>
</dbReference>
<gene>
    <name evidence="19" type="primary">nuoL</name>
    <name evidence="19" type="ORF">JCM17845_20440</name>
</gene>
<feature type="transmembrane region" description="Helical" evidence="15">
    <location>
        <begin position="464"/>
        <end position="484"/>
    </location>
</feature>
<feature type="transmembrane region" description="Helical" evidence="15">
    <location>
        <begin position="138"/>
        <end position="157"/>
    </location>
</feature>
<dbReference type="Pfam" id="PF00662">
    <property type="entry name" value="Proton_antipo_N"/>
    <property type="match status" value="1"/>
</dbReference>
<dbReference type="Proteomes" id="UP000325187">
    <property type="component" value="Unassembled WGS sequence"/>
</dbReference>
<evidence type="ECO:0000256" key="9">
    <source>
        <dbReference type="ARBA" id="ARBA00022989"/>
    </source>
</evidence>
<keyword evidence="10" id="KW-0520">NAD</keyword>
<dbReference type="GO" id="GO:0015990">
    <property type="term" value="P:electron transport coupled proton transport"/>
    <property type="evidence" value="ECO:0007669"/>
    <property type="project" value="TreeGrafter"/>
</dbReference>
<feature type="transmembrane region" description="Helical" evidence="15">
    <location>
        <begin position="29"/>
        <end position="49"/>
    </location>
</feature>
<evidence type="ECO:0000256" key="8">
    <source>
        <dbReference type="ARBA" id="ARBA00022982"/>
    </source>
</evidence>
<keyword evidence="20" id="KW-1185">Reference proteome</keyword>
<dbReference type="Pfam" id="PF06455">
    <property type="entry name" value="NADH5_C"/>
    <property type="match status" value="1"/>
</dbReference>
<feature type="transmembrane region" description="Helical" evidence="15">
    <location>
        <begin position="6"/>
        <end position="22"/>
    </location>
</feature>
<dbReference type="RefSeq" id="WP_150002512.1">
    <property type="nucleotide sequence ID" value="NZ_BKCM01000010.1"/>
</dbReference>
<evidence type="ECO:0000313" key="19">
    <source>
        <dbReference type="EMBL" id="GER01421.1"/>
    </source>
</evidence>
<feature type="domain" description="NADH-Ubiquinone oxidoreductase (complex I) chain 5 N-terminal" evidence="17">
    <location>
        <begin position="66"/>
        <end position="116"/>
    </location>
</feature>
<dbReference type="InterPro" id="IPR018393">
    <property type="entry name" value="NADHpl_OxRdtase_5_subgr"/>
</dbReference>
<feature type="transmembrane region" description="Helical" evidence="15">
    <location>
        <begin position="82"/>
        <end position="103"/>
    </location>
</feature>
<evidence type="ECO:0000259" key="16">
    <source>
        <dbReference type="Pfam" id="PF00361"/>
    </source>
</evidence>
<feature type="transmembrane region" description="Helical" evidence="15">
    <location>
        <begin position="213"/>
        <end position="234"/>
    </location>
</feature>
<feature type="transmembrane region" description="Helical" evidence="15">
    <location>
        <begin position="285"/>
        <end position="306"/>
    </location>
</feature>
<feature type="domain" description="NADH:quinone oxidoreductase/Mrp antiporter transmembrane" evidence="16">
    <location>
        <begin position="132"/>
        <end position="422"/>
    </location>
</feature>
<feature type="transmembrane region" description="Helical" evidence="15">
    <location>
        <begin position="313"/>
        <end position="331"/>
    </location>
</feature>
<feature type="domain" description="NADH dehydrogenase subunit 5 C-terminal" evidence="18">
    <location>
        <begin position="515"/>
        <end position="635"/>
    </location>
</feature>
<feature type="transmembrane region" description="Helical" evidence="15">
    <location>
        <begin position="380"/>
        <end position="402"/>
    </location>
</feature>
<dbReference type="InterPro" id="IPR010934">
    <property type="entry name" value="NADH_DH_su5_C"/>
</dbReference>
<evidence type="ECO:0000256" key="3">
    <source>
        <dbReference type="ARBA" id="ARBA00021096"/>
    </source>
</evidence>
<accession>A0A5A7MZC7</accession>
<keyword evidence="9 15" id="KW-1133">Transmembrane helix</keyword>
<feature type="transmembrane region" description="Helical" evidence="15">
    <location>
        <begin position="620"/>
        <end position="640"/>
    </location>
</feature>
<keyword evidence="5" id="KW-0679">Respiratory chain</keyword>
<evidence type="ECO:0000256" key="7">
    <source>
        <dbReference type="ARBA" id="ARBA00022967"/>
    </source>
</evidence>
<evidence type="ECO:0000256" key="12">
    <source>
        <dbReference type="ARBA" id="ARBA00023136"/>
    </source>
</evidence>
<evidence type="ECO:0000256" key="1">
    <source>
        <dbReference type="ARBA" id="ARBA00004127"/>
    </source>
</evidence>
<feature type="transmembrane region" description="Helical" evidence="15">
    <location>
        <begin position="337"/>
        <end position="359"/>
    </location>
</feature>
<reference evidence="19 20" key="1">
    <citation type="submission" date="2019-09" db="EMBL/GenBank/DDBJ databases">
        <title>NBRP : Genome information of microbial organism related human and environment.</title>
        <authorList>
            <person name="Hattori M."/>
            <person name="Oshima K."/>
            <person name="Inaba H."/>
            <person name="Suda W."/>
            <person name="Sakamoto M."/>
            <person name="Iino T."/>
            <person name="Kitahara M."/>
            <person name="Oshida Y."/>
            <person name="Iida T."/>
            <person name="Kudo T."/>
            <person name="Itoh T."/>
            <person name="Ohkuma M."/>
        </authorList>
    </citation>
    <scope>NUCLEOTIDE SEQUENCE [LARGE SCALE GENOMIC DNA]</scope>
    <source>
        <strain evidence="19 20">Mie-1</strain>
    </source>
</reference>
<evidence type="ECO:0000313" key="20">
    <source>
        <dbReference type="Proteomes" id="UP000325187"/>
    </source>
</evidence>
<dbReference type="PANTHER" id="PTHR42829">
    <property type="entry name" value="NADH-UBIQUINONE OXIDOREDUCTASE CHAIN 5"/>
    <property type="match status" value="1"/>
</dbReference>
<dbReference type="AlphaFoldDB" id="A0A5A7MZC7"/>
<keyword evidence="7" id="KW-1278">Translocase</keyword>
<dbReference type="PRINTS" id="PR01434">
    <property type="entry name" value="NADHDHGNASE5"/>
</dbReference>
<dbReference type="PANTHER" id="PTHR42829:SF2">
    <property type="entry name" value="NADH-UBIQUINONE OXIDOREDUCTASE CHAIN 5"/>
    <property type="match status" value="1"/>
</dbReference>
<feature type="transmembrane region" description="Helical" evidence="15">
    <location>
        <begin position="115"/>
        <end position="132"/>
    </location>
</feature>
<evidence type="ECO:0000256" key="2">
    <source>
        <dbReference type="ARBA" id="ARBA00012944"/>
    </source>
</evidence>
<dbReference type="GO" id="GO:0008137">
    <property type="term" value="F:NADH dehydrogenase (ubiquinone) activity"/>
    <property type="evidence" value="ECO:0007669"/>
    <property type="project" value="UniProtKB-EC"/>
</dbReference>
<sequence>MSQFHIIVFGPLLGFLIAGLFGRRLGDRGAMGVTTGLVTLSAVLSAFALKDVAFDHNQYRILVLEWVRSGTLSFDWVLNIDTLTAVMLVVVNTVSALVHWYSIGYMSHDPHRSRFFAYLSLFTFAMLMLVTSDNLVQMFFGWEGVGLASYLLIGFWFKKPSANAAAIKAFVVNRVGDFGFSLGIFALFMLTGSVVFADIFASLDGFADARFIFLGHEVHALTTIAVLLFIGAMGKSAQLFLHTWLPDAMEGPTPVSALIHAATMVTAGVFLMARMSPILELAPGAMTLIMVIGGATAFFAASVGLVQNDIKRVIAYSTCSQLGYMFVAIGASAYGAAIFHLFTHAFFKALLFLGAGSVIHAMSDEQDMRKMGGLSKMIPLTYVMMMVGTLALTGFPYTAGFFSKDMIIEAAFATHNSMGSFGFLMTVVAAFMTSFYSWRLVFMTFHGTPRADEKVMSHVHESPAVMWVPLAILAVGAIAAGFVFSEYFIGHDRFDFWAGALVTSHGDVMDEAHHIPGWIKWLPTGMMALGFLLSVLFYVVKPGIPKSMAATFPGAYKFLLNKWYFDELYDRIFVRPAFWLGRVLWIRGDQKTIDGFGPDGIAASVLAAAKRIRVLQSGYVYHYAFAMLIGIAIVISYFVLTGGGF</sequence>
<feature type="transmembrane region" description="Helical" evidence="15">
    <location>
        <begin position="255"/>
        <end position="273"/>
    </location>
</feature>
<feature type="transmembrane region" description="Helical" evidence="15">
    <location>
        <begin position="422"/>
        <end position="443"/>
    </location>
</feature>
<organism evidence="19 20">
    <name type="scientific">Iodidimonas gelatinilytica</name>
    <dbReference type="NCBI Taxonomy" id="1236966"/>
    <lineage>
        <taxon>Bacteria</taxon>
        <taxon>Pseudomonadati</taxon>
        <taxon>Pseudomonadota</taxon>
        <taxon>Alphaproteobacteria</taxon>
        <taxon>Iodidimonadales</taxon>
        <taxon>Iodidimonadaceae</taxon>
        <taxon>Iodidimonas</taxon>
    </lineage>
</organism>
<dbReference type="GO" id="GO:0016020">
    <property type="term" value="C:membrane"/>
    <property type="evidence" value="ECO:0007669"/>
    <property type="project" value="UniProtKB-SubCell"/>
</dbReference>
<feature type="transmembrane region" description="Helical" evidence="15">
    <location>
        <begin position="178"/>
        <end position="201"/>
    </location>
</feature>
<keyword evidence="12 15" id="KW-0472">Membrane</keyword>
<evidence type="ECO:0000259" key="17">
    <source>
        <dbReference type="Pfam" id="PF00662"/>
    </source>
</evidence>
<dbReference type="GO" id="GO:0042773">
    <property type="term" value="P:ATP synthesis coupled electron transport"/>
    <property type="evidence" value="ECO:0007669"/>
    <property type="project" value="InterPro"/>
</dbReference>
<feature type="transmembrane region" description="Helical" evidence="15">
    <location>
        <begin position="518"/>
        <end position="540"/>
    </location>
</feature>
<dbReference type="NCBIfam" id="TIGR01974">
    <property type="entry name" value="NDH_I_L"/>
    <property type="match status" value="1"/>
</dbReference>
<evidence type="ECO:0000256" key="14">
    <source>
        <dbReference type="RuleBase" id="RU000320"/>
    </source>
</evidence>
<keyword evidence="11 19" id="KW-0830">Ubiquinone</keyword>
<dbReference type="InterPro" id="IPR001750">
    <property type="entry name" value="ND/Mrp_TM"/>
</dbReference>
<evidence type="ECO:0000256" key="5">
    <source>
        <dbReference type="ARBA" id="ARBA00022660"/>
    </source>
</evidence>
<dbReference type="Gene3D" id="1.20.5.2700">
    <property type="match status" value="1"/>
</dbReference>
<dbReference type="EC" id="7.1.1.2" evidence="2"/>
<dbReference type="Pfam" id="PF00361">
    <property type="entry name" value="Proton_antipo_M"/>
    <property type="match status" value="1"/>
</dbReference>
<keyword evidence="8" id="KW-0249">Electron transport</keyword>
<evidence type="ECO:0000259" key="18">
    <source>
        <dbReference type="Pfam" id="PF06455"/>
    </source>
</evidence>
<evidence type="ECO:0000256" key="13">
    <source>
        <dbReference type="ARBA" id="ARBA00049551"/>
    </source>
</evidence>
<evidence type="ECO:0000256" key="11">
    <source>
        <dbReference type="ARBA" id="ARBA00023075"/>
    </source>
</evidence>